<proteinExistence type="predicted"/>
<keyword evidence="6" id="KW-1185">Reference proteome</keyword>
<dbReference type="Pfam" id="PF00356">
    <property type="entry name" value="LacI"/>
    <property type="match status" value="1"/>
</dbReference>
<dbReference type="CDD" id="cd01392">
    <property type="entry name" value="HTH_LacI"/>
    <property type="match status" value="1"/>
</dbReference>
<name>A0A841D2A6_PLAVE</name>
<dbReference type="RefSeq" id="WP_338047747.1">
    <property type="nucleotide sequence ID" value="NZ_BAAAWZ010000001.1"/>
</dbReference>
<dbReference type="Proteomes" id="UP000562352">
    <property type="component" value="Unassembled WGS sequence"/>
</dbReference>
<dbReference type="SMART" id="SM00354">
    <property type="entry name" value="HTH_LACI"/>
    <property type="match status" value="1"/>
</dbReference>
<evidence type="ECO:0000256" key="3">
    <source>
        <dbReference type="ARBA" id="ARBA00023163"/>
    </source>
</evidence>
<evidence type="ECO:0000256" key="1">
    <source>
        <dbReference type="ARBA" id="ARBA00023015"/>
    </source>
</evidence>
<dbReference type="Gene3D" id="1.10.260.40">
    <property type="entry name" value="lambda repressor-like DNA-binding domains"/>
    <property type="match status" value="1"/>
</dbReference>
<dbReference type="GO" id="GO:0003700">
    <property type="term" value="F:DNA-binding transcription factor activity"/>
    <property type="evidence" value="ECO:0007669"/>
    <property type="project" value="TreeGrafter"/>
</dbReference>
<organism evidence="5 6">
    <name type="scientific">Planomonospora venezuelensis</name>
    <dbReference type="NCBI Taxonomy" id="1999"/>
    <lineage>
        <taxon>Bacteria</taxon>
        <taxon>Bacillati</taxon>
        <taxon>Actinomycetota</taxon>
        <taxon>Actinomycetes</taxon>
        <taxon>Streptosporangiales</taxon>
        <taxon>Streptosporangiaceae</taxon>
        <taxon>Planomonospora</taxon>
    </lineage>
</organism>
<dbReference type="GO" id="GO:0000976">
    <property type="term" value="F:transcription cis-regulatory region binding"/>
    <property type="evidence" value="ECO:0007669"/>
    <property type="project" value="TreeGrafter"/>
</dbReference>
<dbReference type="InterPro" id="IPR028082">
    <property type="entry name" value="Peripla_BP_I"/>
</dbReference>
<dbReference type="CDD" id="cd06267">
    <property type="entry name" value="PBP1_LacI_sugar_binding-like"/>
    <property type="match status" value="1"/>
</dbReference>
<evidence type="ECO:0000313" key="5">
    <source>
        <dbReference type="EMBL" id="MBB5963619.1"/>
    </source>
</evidence>
<dbReference type="InterPro" id="IPR010982">
    <property type="entry name" value="Lambda_DNA-bd_dom_sf"/>
</dbReference>
<sequence>MARAAGVSRATVSRVINGIRNVDPAIQERVRQAIALTGYAPNQAARSLVTRRTGVIALIASGAGSGEENPFPGQIFADPFFGRVAGGVVGHLRPLGVHPVLMFADTLESRDQIISFLRQGNADGAILISISAGDTLPKLLADASLPAVLFARPVRPIPISYVDVAHRTGGKLAADHLVARGCRRLATISGPLDLPASQDRLAGFQEAMAVHGHPYIPCAEGNFTFASGEAAMERLLAEHPGIDGVFVANDVMAQGALGVLGHHGRRVPGDVAVVGFDDSSAALACRPPLTTVRHPIEDMAAEMARLLLAHIEQPDLPVTSRIFEPILVVRESA</sequence>
<dbReference type="Gene3D" id="3.40.50.2300">
    <property type="match status" value="2"/>
</dbReference>
<accession>A0A841D2A6</accession>
<dbReference type="InterPro" id="IPR046335">
    <property type="entry name" value="LacI/GalR-like_sensor"/>
</dbReference>
<feature type="domain" description="HTH lacI-type" evidence="4">
    <location>
        <begin position="1"/>
        <end position="50"/>
    </location>
</feature>
<dbReference type="AlphaFoldDB" id="A0A841D2A6"/>
<comment type="caution">
    <text evidence="5">The sequence shown here is derived from an EMBL/GenBank/DDBJ whole genome shotgun (WGS) entry which is preliminary data.</text>
</comment>
<protein>
    <submittedName>
        <fullName evidence="5">DNA-binding LacI/PurR family transcriptional regulator</fullName>
    </submittedName>
</protein>
<dbReference type="SUPFAM" id="SSF47413">
    <property type="entry name" value="lambda repressor-like DNA-binding domains"/>
    <property type="match status" value="1"/>
</dbReference>
<evidence type="ECO:0000259" key="4">
    <source>
        <dbReference type="PROSITE" id="PS50932"/>
    </source>
</evidence>
<keyword evidence="3" id="KW-0804">Transcription</keyword>
<reference evidence="5 6" key="1">
    <citation type="submission" date="2020-08" db="EMBL/GenBank/DDBJ databases">
        <title>Genomic Encyclopedia of Type Strains, Phase III (KMG-III): the genomes of soil and plant-associated and newly described type strains.</title>
        <authorList>
            <person name="Whitman W."/>
        </authorList>
    </citation>
    <scope>NUCLEOTIDE SEQUENCE [LARGE SCALE GENOMIC DNA]</scope>
    <source>
        <strain evidence="5 6">CECT 3303</strain>
    </source>
</reference>
<keyword evidence="1" id="KW-0805">Transcription regulation</keyword>
<dbReference type="PANTHER" id="PTHR30146:SF109">
    <property type="entry name" value="HTH-TYPE TRANSCRIPTIONAL REGULATOR GALS"/>
    <property type="match status" value="1"/>
</dbReference>
<dbReference type="InterPro" id="IPR000843">
    <property type="entry name" value="HTH_LacI"/>
</dbReference>
<dbReference type="PROSITE" id="PS50932">
    <property type="entry name" value="HTH_LACI_2"/>
    <property type="match status" value="1"/>
</dbReference>
<dbReference type="Pfam" id="PF13377">
    <property type="entry name" value="Peripla_BP_3"/>
    <property type="match status" value="1"/>
</dbReference>
<dbReference type="SUPFAM" id="SSF53822">
    <property type="entry name" value="Periplasmic binding protein-like I"/>
    <property type="match status" value="1"/>
</dbReference>
<keyword evidence="2 5" id="KW-0238">DNA-binding</keyword>
<evidence type="ECO:0000313" key="6">
    <source>
        <dbReference type="Proteomes" id="UP000562352"/>
    </source>
</evidence>
<dbReference type="PANTHER" id="PTHR30146">
    <property type="entry name" value="LACI-RELATED TRANSCRIPTIONAL REPRESSOR"/>
    <property type="match status" value="1"/>
</dbReference>
<dbReference type="EMBL" id="JACHJJ010000008">
    <property type="protein sequence ID" value="MBB5963619.1"/>
    <property type="molecule type" value="Genomic_DNA"/>
</dbReference>
<gene>
    <name evidence="5" type="ORF">FHS22_002899</name>
</gene>
<evidence type="ECO:0000256" key="2">
    <source>
        <dbReference type="ARBA" id="ARBA00023125"/>
    </source>
</evidence>